<keyword evidence="8" id="KW-0489">Methyltransferase</keyword>
<dbReference type="InterPro" id="IPR036852">
    <property type="entry name" value="Peptidase_S8/S53_dom_sf"/>
</dbReference>
<dbReference type="EMBL" id="JACHXE010000002">
    <property type="protein sequence ID" value="MBB3075989.1"/>
    <property type="molecule type" value="Genomic_DNA"/>
</dbReference>
<keyword evidence="8" id="KW-0808">Transferase</keyword>
<dbReference type="Proteomes" id="UP000572907">
    <property type="component" value="Unassembled WGS sequence"/>
</dbReference>
<dbReference type="Gene3D" id="3.40.50.200">
    <property type="entry name" value="Peptidase S8/S53 domain"/>
    <property type="match status" value="1"/>
</dbReference>
<reference evidence="8 9" key="1">
    <citation type="submission" date="2020-08" db="EMBL/GenBank/DDBJ databases">
        <title>Genomic Encyclopedia of Type Strains, Phase III (KMG-III): the genomes of soil and plant-associated and newly described type strains.</title>
        <authorList>
            <person name="Whitman W."/>
        </authorList>
    </citation>
    <scope>NUCLEOTIDE SEQUENCE [LARGE SCALE GENOMIC DNA]</scope>
    <source>
        <strain evidence="8 9">CECT 3237</strain>
    </source>
</reference>
<evidence type="ECO:0000256" key="3">
    <source>
        <dbReference type="ARBA" id="ARBA00022801"/>
    </source>
</evidence>
<evidence type="ECO:0000313" key="9">
    <source>
        <dbReference type="Proteomes" id="UP000572907"/>
    </source>
</evidence>
<protein>
    <submittedName>
        <fullName evidence="8">SAM-dependent methyltransferase</fullName>
    </submittedName>
</protein>
<dbReference type="PANTHER" id="PTHR43806">
    <property type="entry name" value="PEPTIDASE S8"/>
    <property type="match status" value="1"/>
</dbReference>
<feature type="domain" description="Methyltransferase" evidence="7">
    <location>
        <begin position="251"/>
        <end position="393"/>
    </location>
</feature>
<dbReference type="PRINTS" id="PR00723">
    <property type="entry name" value="SUBTILISIN"/>
</dbReference>
<dbReference type="GO" id="GO:0004252">
    <property type="term" value="F:serine-type endopeptidase activity"/>
    <property type="evidence" value="ECO:0007669"/>
    <property type="project" value="InterPro"/>
</dbReference>
<dbReference type="GO" id="GO:0008168">
    <property type="term" value="F:methyltransferase activity"/>
    <property type="evidence" value="ECO:0007669"/>
    <property type="project" value="UniProtKB-KW"/>
</dbReference>
<evidence type="ECO:0000259" key="7">
    <source>
        <dbReference type="Pfam" id="PF13847"/>
    </source>
</evidence>
<comment type="caution">
    <text evidence="5">Lacks conserved residue(s) required for the propagation of feature annotation.</text>
</comment>
<sequence>MEANSSSTYPDSAGQGVTAYVIDTGARITHGDFGGRASYGYDAVDNDNTAQDGHGHGTHVAGTVAGSAYGVAKQAKVVGVRVLNNSGQGTTAQVVAGIDWVARNAVKPAVANMSLGGPADTAIDTAVRNAVTPRTASTPHPELLHRHTSMLTFFDSRRRVASTNANAACSEAIVMSEHSTDLRETVRRRYAEAAVRATTGGTACCGPEPVEVDETFGSNLYAADERDALPAAAVAASLGCGNPTAVAELRTGERVLDLGSGGGIDVLLSARRVGPTGKAYGLDMTDEMLELALANAEKAGATNVEFLKGTIEAVPLPANTIDVVISNCVVNLSTDKPAVFAETFRVLKPGGRIGVFDVIADDALAPAQRAERGDYAGCVAGALSFAEYRQGLAAAGFTDVEITPTHAVADGMHSAIVRATKPR</sequence>
<keyword evidence="9" id="KW-1185">Reference proteome</keyword>
<dbReference type="AlphaFoldDB" id="A0A7W4ZNY6"/>
<dbReference type="PROSITE" id="PS51892">
    <property type="entry name" value="SUBTILASE"/>
    <property type="match status" value="1"/>
</dbReference>
<comment type="similarity">
    <text evidence="1 5">Belongs to the peptidase S8 family.</text>
</comment>
<dbReference type="InterPro" id="IPR000209">
    <property type="entry name" value="Peptidase_S8/S53_dom"/>
</dbReference>
<dbReference type="PANTHER" id="PTHR43806:SF11">
    <property type="entry name" value="CEREVISIN-RELATED"/>
    <property type="match status" value="1"/>
</dbReference>
<dbReference type="GO" id="GO:0032259">
    <property type="term" value="P:methylation"/>
    <property type="evidence" value="ECO:0007669"/>
    <property type="project" value="UniProtKB-KW"/>
</dbReference>
<dbReference type="Pfam" id="PF13847">
    <property type="entry name" value="Methyltransf_31"/>
    <property type="match status" value="1"/>
</dbReference>
<dbReference type="InterPro" id="IPR025714">
    <property type="entry name" value="Methyltranfer_dom"/>
</dbReference>
<evidence type="ECO:0000256" key="1">
    <source>
        <dbReference type="ARBA" id="ARBA00011073"/>
    </source>
</evidence>
<organism evidence="8 9">
    <name type="scientific">Streptomyces violarus</name>
    <dbReference type="NCBI Taxonomy" id="67380"/>
    <lineage>
        <taxon>Bacteria</taxon>
        <taxon>Bacillati</taxon>
        <taxon>Actinomycetota</taxon>
        <taxon>Actinomycetes</taxon>
        <taxon>Kitasatosporales</taxon>
        <taxon>Streptomycetaceae</taxon>
        <taxon>Streptomyces</taxon>
    </lineage>
</organism>
<dbReference type="NCBIfam" id="NF008823">
    <property type="entry name" value="PRK11873.1"/>
    <property type="match status" value="1"/>
</dbReference>
<dbReference type="RefSeq" id="WP_373310393.1">
    <property type="nucleotide sequence ID" value="NZ_BMUP01000003.1"/>
</dbReference>
<dbReference type="PROSITE" id="PS00137">
    <property type="entry name" value="SUBTILASE_HIS"/>
    <property type="match status" value="1"/>
</dbReference>
<evidence type="ECO:0000256" key="5">
    <source>
        <dbReference type="PROSITE-ProRule" id="PRU01240"/>
    </source>
</evidence>
<dbReference type="Gene3D" id="3.40.50.150">
    <property type="entry name" value="Vaccinia Virus protein VP39"/>
    <property type="match status" value="1"/>
</dbReference>
<dbReference type="InterPro" id="IPR029063">
    <property type="entry name" value="SAM-dependent_MTases_sf"/>
</dbReference>
<evidence type="ECO:0000313" key="8">
    <source>
        <dbReference type="EMBL" id="MBB3075989.1"/>
    </source>
</evidence>
<dbReference type="SUPFAM" id="SSF53335">
    <property type="entry name" value="S-adenosyl-L-methionine-dependent methyltransferases"/>
    <property type="match status" value="1"/>
</dbReference>
<keyword evidence="3" id="KW-0378">Hydrolase</keyword>
<accession>A0A7W4ZNY6</accession>
<dbReference type="Pfam" id="PF00082">
    <property type="entry name" value="Peptidase_S8"/>
    <property type="match status" value="1"/>
</dbReference>
<feature type="domain" description="Peptidase S8/S53" evidence="6">
    <location>
        <begin position="14"/>
        <end position="125"/>
    </location>
</feature>
<evidence type="ECO:0000256" key="4">
    <source>
        <dbReference type="ARBA" id="ARBA00022825"/>
    </source>
</evidence>
<evidence type="ECO:0000259" key="6">
    <source>
        <dbReference type="Pfam" id="PF00082"/>
    </source>
</evidence>
<proteinExistence type="inferred from homology"/>
<dbReference type="GO" id="GO:0005615">
    <property type="term" value="C:extracellular space"/>
    <property type="evidence" value="ECO:0007669"/>
    <property type="project" value="TreeGrafter"/>
</dbReference>
<gene>
    <name evidence="8" type="ORF">FHS41_002466</name>
</gene>
<dbReference type="InterPro" id="IPR050131">
    <property type="entry name" value="Peptidase_S8_subtilisin-like"/>
</dbReference>
<evidence type="ECO:0000256" key="2">
    <source>
        <dbReference type="ARBA" id="ARBA00022670"/>
    </source>
</evidence>
<dbReference type="InterPro" id="IPR015500">
    <property type="entry name" value="Peptidase_S8_subtilisin-rel"/>
</dbReference>
<dbReference type="SUPFAM" id="SSF52743">
    <property type="entry name" value="Subtilisin-like"/>
    <property type="match status" value="1"/>
</dbReference>
<comment type="caution">
    <text evidence="8">The sequence shown here is derived from an EMBL/GenBank/DDBJ whole genome shotgun (WGS) entry which is preliminary data.</text>
</comment>
<dbReference type="InterPro" id="IPR022398">
    <property type="entry name" value="Peptidase_S8_His-AS"/>
</dbReference>
<keyword evidence="2" id="KW-0645">Protease</keyword>
<dbReference type="GO" id="GO:0006508">
    <property type="term" value="P:proteolysis"/>
    <property type="evidence" value="ECO:0007669"/>
    <property type="project" value="UniProtKB-KW"/>
</dbReference>
<name>A0A7W4ZNY6_9ACTN</name>
<keyword evidence="4" id="KW-0720">Serine protease</keyword>
<dbReference type="CDD" id="cd02440">
    <property type="entry name" value="AdoMet_MTases"/>
    <property type="match status" value="1"/>
</dbReference>